<keyword evidence="3" id="KW-1185">Reference proteome</keyword>
<dbReference type="SUPFAM" id="SSF51735">
    <property type="entry name" value="NAD(P)-binding Rossmann-fold domains"/>
    <property type="match status" value="1"/>
</dbReference>
<dbReference type="EMBL" id="JACXYY010000007">
    <property type="protein sequence ID" value="MBD3916376.1"/>
    <property type="molecule type" value="Genomic_DNA"/>
</dbReference>
<organism evidence="2 3">
    <name type="scientific">Nocardioides hwasunensis</name>
    <dbReference type="NCBI Taxonomy" id="397258"/>
    <lineage>
        <taxon>Bacteria</taxon>
        <taxon>Bacillati</taxon>
        <taxon>Actinomycetota</taxon>
        <taxon>Actinomycetes</taxon>
        <taxon>Propionibacteriales</taxon>
        <taxon>Nocardioidaceae</taxon>
        <taxon>Nocardioides</taxon>
    </lineage>
</organism>
<dbReference type="InterPro" id="IPR051935">
    <property type="entry name" value="HSDL2"/>
</dbReference>
<dbReference type="PANTHER" id="PTHR42808:SF3">
    <property type="entry name" value="HYDROXYSTEROID DEHYDROGENASE-LIKE PROTEIN 2"/>
    <property type="match status" value="1"/>
</dbReference>
<comment type="similarity">
    <text evidence="1">Belongs to the short-chain dehydrogenases/reductases (SDR) family.</text>
</comment>
<evidence type="ECO:0000313" key="3">
    <source>
        <dbReference type="Proteomes" id="UP000649289"/>
    </source>
</evidence>
<accession>A0ABR8MK17</accession>
<dbReference type="PRINTS" id="PR00081">
    <property type="entry name" value="GDHRDH"/>
</dbReference>
<dbReference type="Pfam" id="PF00106">
    <property type="entry name" value="adh_short"/>
    <property type="match status" value="1"/>
</dbReference>
<protein>
    <submittedName>
        <fullName evidence="2">NAD(P)-dependent oxidoreductase</fullName>
    </submittedName>
</protein>
<dbReference type="InterPro" id="IPR002347">
    <property type="entry name" value="SDR_fam"/>
</dbReference>
<dbReference type="NCBIfam" id="NF006133">
    <property type="entry name" value="PRK08278.1"/>
    <property type="match status" value="1"/>
</dbReference>
<name>A0ABR8MK17_9ACTN</name>
<evidence type="ECO:0000313" key="2">
    <source>
        <dbReference type="EMBL" id="MBD3916376.1"/>
    </source>
</evidence>
<dbReference type="InterPro" id="IPR036291">
    <property type="entry name" value="NAD(P)-bd_dom_sf"/>
</dbReference>
<reference evidence="2 3" key="1">
    <citation type="submission" date="2020-09" db="EMBL/GenBank/DDBJ databases">
        <title>novel species in genus Nocardioides.</title>
        <authorList>
            <person name="Zhang G."/>
        </authorList>
    </citation>
    <scope>NUCLEOTIDE SEQUENCE [LARGE SCALE GENOMIC DNA]</scope>
    <source>
        <strain evidence="2 3">19197</strain>
    </source>
</reference>
<dbReference type="PANTHER" id="PTHR42808">
    <property type="entry name" value="HYDROXYSTEROID DEHYDROGENASE-LIKE PROTEIN 2"/>
    <property type="match status" value="1"/>
</dbReference>
<dbReference type="PROSITE" id="PS00061">
    <property type="entry name" value="ADH_SHORT"/>
    <property type="match status" value="1"/>
</dbReference>
<comment type="caution">
    <text evidence="2">The sequence shown here is derived from an EMBL/GenBank/DDBJ whole genome shotgun (WGS) entry which is preliminary data.</text>
</comment>
<gene>
    <name evidence="2" type="ORF">IEZ25_17300</name>
</gene>
<sequence length="266" mass="27626">MSGGSRGIGLAIGVAAGRQGANVVLLAKTDAPDPRLPGTVHTAVAEIEAAGGQALGMVGDVRDEESVARTVRAAVDRFGGIDVCINNASALALDATEDLSAKRFDLMQQIQLRGTFLLTRACLPHLRVSDNPHVLSLAPPLNLSPTWLGRHPAYTTAKYGMTLLTLGWAAEQATHGIAANCLWPESTIATAAVANLLGGTEALDRSRGPEIVADAAVEILTRPARECTGNTFLDVDVLAQAGLTDLSSYGGGPTPHYDIFVDEPGA</sequence>
<dbReference type="Gene3D" id="3.40.50.720">
    <property type="entry name" value="NAD(P)-binding Rossmann-like Domain"/>
    <property type="match status" value="1"/>
</dbReference>
<evidence type="ECO:0000256" key="1">
    <source>
        <dbReference type="ARBA" id="ARBA00006484"/>
    </source>
</evidence>
<dbReference type="InterPro" id="IPR020904">
    <property type="entry name" value="Sc_DH/Rdtase_CS"/>
</dbReference>
<dbReference type="Proteomes" id="UP000649289">
    <property type="component" value="Unassembled WGS sequence"/>
</dbReference>
<proteinExistence type="inferred from homology"/>